<protein>
    <submittedName>
        <fullName evidence="2">Uncharacterized protein</fullName>
    </submittedName>
</protein>
<accession>A0A3P6Q1W7</accession>
<keyword evidence="1" id="KW-0812">Transmembrane</keyword>
<keyword evidence="3" id="KW-1185">Reference proteome</keyword>
<evidence type="ECO:0000313" key="3">
    <source>
        <dbReference type="Proteomes" id="UP000267096"/>
    </source>
</evidence>
<keyword evidence="1" id="KW-0472">Membrane</keyword>
<dbReference type="AlphaFoldDB" id="A0A3P6Q1W7"/>
<feature type="transmembrane region" description="Helical" evidence="1">
    <location>
        <begin position="38"/>
        <end position="60"/>
    </location>
</feature>
<dbReference type="Proteomes" id="UP000267096">
    <property type="component" value="Unassembled WGS sequence"/>
</dbReference>
<reference evidence="2 3" key="1">
    <citation type="submission" date="2018-11" db="EMBL/GenBank/DDBJ databases">
        <authorList>
            <consortium name="Pathogen Informatics"/>
        </authorList>
    </citation>
    <scope>NUCLEOTIDE SEQUENCE [LARGE SCALE GENOMIC DNA]</scope>
</reference>
<gene>
    <name evidence="2" type="ORF">ASIM_LOCUS6455</name>
</gene>
<proteinExistence type="predicted"/>
<keyword evidence="1" id="KW-1133">Transmembrane helix</keyword>
<sequence>MELELAQRSQQEHDPDDPHVIGFFGKQIIWYTPSDKSLLIAAVAVGALVSTTSLTGISLFGTSF</sequence>
<name>A0A3P6Q1W7_ANISI</name>
<organism evidence="2 3">
    <name type="scientific">Anisakis simplex</name>
    <name type="common">Herring worm</name>
    <dbReference type="NCBI Taxonomy" id="6269"/>
    <lineage>
        <taxon>Eukaryota</taxon>
        <taxon>Metazoa</taxon>
        <taxon>Ecdysozoa</taxon>
        <taxon>Nematoda</taxon>
        <taxon>Chromadorea</taxon>
        <taxon>Rhabditida</taxon>
        <taxon>Spirurina</taxon>
        <taxon>Ascaridomorpha</taxon>
        <taxon>Ascaridoidea</taxon>
        <taxon>Anisakidae</taxon>
        <taxon>Anisakis</taxon>
        <taxon>Anisakis simplex complex</taxon>
    </lineage>
</organism>
<evidence type="ECO:0000256" key="1">
    <source>
        <dbReference type="SAM" id="Phobius"/>
    </source>
</evidence>
<dbReference type="EMBL" id="UYRR01014032">
    <property type="protein sequence ID" value="VDK27054.1"/>
    <property type="molecule type" value="Genomic_DNA"/>
</dbReference>
<evidence type="ECO:0000313" key="2">
    <source>
        <dbReference type="EMBL" id="VDK27054.1"/>
    </source>
</evidence>